<keyword evidence="3" id="KW-1185">Reference proteome</keyword>
<evidence type="ECO:0000313" key="3">
    <source>
        <dbReference type="Proteomes" id="UP000298616"/>
    </source>
</evidence>
<dbReference type="AlphaFoldDB" id="A0A4D7JE22"/>
<keyword evidence="1" id="KW-0472">Membrane</keyword>
<keyword evidence="1" id="KW-0812">Transmembrane</keyword>
<evidence type="ECO:0000256" key="1">
    <source>
        <dbReference type="SAM" id="Phobius"/>
    </source>
</evidence>
<accession>A0A4D7JE22</accession>
<dbReference type="Proteomes" id="UP000298616">
    <property type="component" value="Chromosome"/>
</dbReference>
<dbReference type="RefSeq" id="WP_137089513.1">
    <property type="nucleotide sequence ID" value="NZ_CP028923.1"/>
</dbReference>
<evidence type="ECO:0008006" key="4">
    <source>
        <dbReference type="Google" id="ProtNLM"/>
    </source>
</evidence>
<keyword evidence="1" id="KW-1133">Transmembrane helix</keyword>
<dbReference type="EMBL" id="CP028923">
    <property type="protein sequence ID" value="QCK13921.1"/>
    <property type="molecule type" value="Genomic_DNA"/>
</dbReference>
<organism evidence="2 3">
    <name type="scientific">Mangrovivirga cuniculi</name>
    <dbReference type="NCBI Taxonomy" id="2715131"/>
    <lineage>
        <taxon>Bacteria</taxon>
        <taxon>Pseudomonadati</taxon>
        <taxon>Bacteroidota</taxon>
        <taxon>Cytophagia</taxon>
        <taxon>Cytophagales</taxon>
        <taxon>Mangrovivirgaceae</taxon>
        <taxon>Mangrovivirga</taxon>
    </lineage>
</organism>
<dbReference type="PANTHER" id="PTHR41913:SF1">
    <property type="entry name" value="DUF1684 DOMAIN-CONTAINING PROTEIN"/>
    <property type="match status" value="1"/>
</dbReference>
<proteinExistence type="predicted"/>
<dbReference type="InterPro" id="IPR012467">
    <property type="entry name" value="DUF1684"/>
</dbReference>
<protein>
    <recommendedName>
        <fullName evidence="4">DUF1684 domain-containing protein</fullName>
    </recommendedName>
</protein>
<reference evidence="2 3" key="1">
    <citation type="submission" date="2018-04" db="EMBL/GenBank/DDBJ databases">
        <title>Complete genome uncultured novel isolate.</title>
        <authorList>
            <person name="Merlino G."/>
        </authorList>
    </citation>
    <scope>NUCLEOTIDE SEQUENCE [LARGE SCALE GENOMIC DNA]</scope>
    <source>
        <strain evidence="3">R1DC9</strain>
    </source>
</reference>
<dbReference type="OrthoDB" id="5493262at2"/>
<gene>
    <name evidence="2" type="ORF">DCC35_03690</name>
</gene>
<dbReference type="KEGG" id="fpf:DCC35_03690"/>
<dbReference type="PANTHER" id="PTHR41913">
    <property type="entry name" value="DUF1684 DOMAIN-CONTAINING PROTEIN"/>
    <property type="match status" value="1"/>
</dbReference>
<dbReference type="Pfam" id="PF07920">
    <property type="entry name" value="DUF1684"/>
    <property type="match status" value="1"/>
</dbReference>
<feature type="transmembrane region" description="Helical" evidence="1">
    <location>
        <begin position="6"/>
        <end position="23"/>
    </location>
</feature>
<sequence>MKLKIIIAIAFIAVIGITIYSLSGNQEESWEKWKSDREEFLRNSSSSPFNEADVEFEGVNYFDYNPDYEIKARLSPIRPQNPVKLTSTTGEDLTYFQSAMASFEIDGENFEVMLLTLTKQDPDEYHLLFTDETNGLSTYGGGRYLEIPYKEAGNIFINFNKAYYPYCAYVHDYSCPIPPKGNYINIPVKAGEKDAS</sequence>
<evidence type="ECO:0000313" key="2">
    <source>
        <dbReference type="EMBL" id="QCK13921.1"/>
    </source>
</evidence>
<name>A0A4D7JE22_9BACT</name>